<evidence type="ECO:0000259" key="4">
    <source>
        <dbReference type="Pfam" id="PF05065"/>
    </source>
</evidence>
<evidence type="ECO:0000256" key="2">
    <source>
        <dbReference type="SAM" id="Coils"/>
    </source>
</evidence>
<dbReference type="EMBL" id="JAUQSZ010000001">
    <property type="protein sequence ID" value="MDO7841086.1"/>
    <property type="molecule type" value="Genomic_DNA"/>
</dbReference>
<organism evidence="5 6">
    <name type="scientific">Sphingomonas immobilis</name>
    <dbReference type="NCBI Taxonomy" id="3063997"/>
    <lineage>
        <taxon>Bacteria</taxon>
        <taxon>Pseudomonadati</taxon>
        <taxon>Pseudomonadota</taxon>
        <taxon>Alphaproteobacteria</taxon>
        <taxon>Sphingomonadales</taxon>
        <taxon>Sphingomonadaceae</taxon>
        <taxon>Sphingomonas</taxon>
    </lineage>
</organism>
<keyword evidence="2" id="KW-0175">Coiled coil</keyword>
<accession>A0ABT8ZWD5</accession>
<evidence type="ECO:0000313" key="5">
    <source>
        <dbReference type="EMBL" id="MDO7841086.1"/>
    </source>
</evidence>
<evidence type="ECO:0000256" key="3">
    <source>
        <dbReference type="SAM" id="MobiDB-lite"/>
    </source>
</evidence>
<keyword evidence="6" id="KW-1185">Reference proteome</keyword>
<dbReference type="RefSeq" id="WP_304559486.1">
    <property type="nucleotide sequence ID" value="NZ_JAUQSZ010000001.1"/>
</dbReference>
<dbReference type="InterPro" id="IPR024455">
    <property type="entry name" value="Phage_capsid"/>
</dbReference>
<feature type="coiled-coil region" evidence="2">
    <location>
        <begin position="30"/>
        <end position="89"/>
    </location>
</feature>
<dbReference type="SUPFAM" id="SSF56563">
    <property type="entry name" value="Major capsid protein gp5"/>
    <property type="match status" value="1"/>
</dbReference>
<reference evidence="5" key="1">
    <citation type="submission" date="2023-07" db="EMBL/GenBank/DDBJ databases">
        <authorList>
            <person name="Kim M.K."/>
        </authorList>
    </citation>
    <scope>NUCLEOTIDE SEQUENCE</scope>
    <source>
        <strain evidence="5">CA1-15</strain>
    </source>
</reference>
<dbReference type="InterPro" id="IPR054612">
    <property type="entry name" value="Phage_capsid-like_C"/>
</dbReference>
<dbReference type="Proteomes" id="UP001176468">
    <property type="component" value="Unassembled WGS sequence"/>
</dbReference>
<comment type="caution">
    <text evidence="5">The sequence shown here is derived from an EMBL/GenBank/DDBJ whole genome shotgun (WGS) entry which is preliminary data.</text>
</comment>
<evidence type="ECO:0000313" key="6">
    <source>
        <dbReference type="Proteomes" id="UP001176468"/>
    </source>
</evidence>
<proteinExistence type="predicted"/>
<feature type="domain" description="Phage capsid-like C-terminal" evidence="4">
    <location>
        <begin position="144"/>
        <end position="417"/>
    </location>
</feature>
<comment type="subcellular location">
    <subcellularLocation>
        <location evidence="1">Virion</location>
    </subcellularLocation>
</comment>
<protein>
    <submittedName>
        <fullName evidence="5">Phage major capsid protein</fullName>
    </submittedName>
</protein>
<dbReference type="Pfam" id="PF05065">
    <property type="entry name" value="Phage_capsid"/>
    <property type="match status" value="1"/>
</dbReference>
<name>A0ABT8ZWD5_9SPHN</name>
<feature type="region of interest" description="Disordered" evidence="3">
    <location>
        <begin position="89"/>
        <end position="108"/>
    </location>
</feature>
<sequence length="420" mass="44791">MNMLTSAAAIAAASTPLEFGRKDGGAEPDIKALQTQLEGALNTVKAAAEEFRAKAASGEQISNSAKEKADEALTKLTEIRGEITELSQKLAQGRRGEGDPALKSMGEQVGASEAVKSFAENGARGTIRIPIEQKAITSASVSAGALSRPERLAEIVSLPMRRMRVRDLLMPGRTNSASIEYPKQTSRVNNAAPVAEQAEKPASSYTWTVATANVRTIAHWVPVSRQAMDDTPQLESLIDGELRYGLDIVEEAQLLLGDGTGQNLYGLIPQAVAFAAPAGITAPGATGNGSVDMLRLAMLQAELAEYPATGHVLNPIDWAIIELSKDTQGGYLFANPQQLAGPTMWGLPVVPTQAIAQDKFLTGAFNMAAQIFDRMDTEVLISSEDRDNFITNMLTVRAERRLALAVKRGAALVYGDFGRV</sequence>
<gene>
    <name evidence="5" type="ORF">Q5H94_01995</name>
</gene>
<dbReference type="Gene3D" id="3.30.2400.10">
    <property type="entry name" value="Major capsid protein gp5"/>
    <property type="match status" value="1"/>
</dbReference>
<dbReference type="Gene3D" id="3.30.2320.10">
    <property type="entry name" value="hypothetical protein PF0899 domain"/>
    <property type="match status" value="1"/>
</dbReference>
<dbReference type="NCBIfam" id="TIGR01554">
    <property type="entry name" value="major_cap_HK97"/>
    <property type="match status" value="1"/>
</dbReference>
<evidence type="ECO:0000256" key="1">
    <source>
        <dbReference type="ARBA" id="ARBA00004328"/>
    </source>
</evidence>